<dbReference type="GO" id="GO:0005840">
    <property type="term" value="C:ribosome"/>
    <property type="evidence" value="ECO:0007669"/>
    <property type="project" value="UniProtKB-KW"/>
</dbReference>
<organism evidence="8 9">
    <name type="scientific">Infirmifilum uzonense</name>
    <dbReference type="NCBI Taxonomy" id="1550241"/>
    <lineage>
        <taxon>Archaea</taxon>
        <taxon>Thermoproteota</taxon>
        <taxon>Thermoprotei</taxon>
        <taxon>Thermofilales</taxon>
        <taxon>Thermofilaceae</taxon>
        <taxon>Infirmifilum</taxon>
    </lineage>
</organism>
<dbReference type="GO" id="GO:0019843">
    <property type="term" value="F:rRNA binding"/>
    <property type="evidence" value="ECO:0007669"/>
    <property type="project" value="UniProtKB-UniRule"/>
</dbReference>
<sequence length="129" mass="14538">MIMDTLANALATIQNNEARGHKECVIYPSSKLIARVLNVLKQNGYIEDFEYINDGRGGKFIVKLNGRINKCGAIKPRFSVKKDEYTKWEQEYLPSRDIGILVVSTPYGVMSHREAQAKNLGGILLAFVY</sequence>
<evidence type="ECO:0000256" key="4">
    <source>
        <dbReference type="ARBA" id="ARBA00022884"/>
    </source>
</evidence>
<reference evidence="8 9" key="1">
    <citation type="journal article" date="2015" name="Stand. Genomic Sci.">
        <title>Complete genome sequence of and proposal of Thermofilum uzonense sp. nov. a novel hyperthermophilic crenarchaeon and emended description of the genus Thermofilum.</title>
        <authorList>
            <person name="Toshchakov S.V."/>
            <person name="Korzhenkov A.A."/>
            <person name="Samarov N.I."/>
            <person name="Mazunin I.O."/>
            <person name="Mozhey O.I."/>
            <person name="Shmyr I.S."/>
            <person name="Derbikova K.S."/>
            <person name="Taranov E.A."/>
            <person name="Dominova I.N."/>
            <person name="Bonch-Osmolovskaya E.A."/>
            <person name="Patrushev M.V."/>
            <person name="Podosokorskaya O.A."/>
            <person name="Kublanov I.V."/>
        </authorList>
    </citation>
    <scope>NUCLEOTIDE SEQUENCE [LARGE SCALE GENOMIC DNA]</scope>
    <source>
        <strain evidence="8 9">1807-2</strain>
    </source>
</reference>
<dbReference type="AlphaFoldDB" id="A0A0F7CKQ0"/>
<dbReference type="InterPro" id="IPR000630">
    <property type="entry name" value="Ribosomal_uS8"/>
</dbReference>
<dbReference type="GO" id="GO:0003735">
    <property type="term" value="F:structural constituent of ribosome"/>
    <property type="evidence" value="ECO:0007669"/>
    <property type="project" value="InterPro"/>
</dbReference>
<comment type="subunit">
    <text evidence="7">Part of the 30S ribosomal subunit.</text>
</comment>
<dbReference type="FunFam" id="3.30.1490.10:FF:000002">
    <property type="entry name" value="40S ribosomal protein S15a"/>
    <property type="match status" value="1"/>
</dbReference>
<dbReference type="STRING" id="1550241.MA03_00325"/>
<evidence type="ECO:0000256" key="7">
    <source>
        <dbReference type="HAMAP-Rule" id="MF_01302"/>
    </source>
</evidence>
<evidence type="ECO:0000256" key="2">
    <source>
        <dbReference type="ARBA" id="ARBA00006471"/>
    </source>
</evidence>
<dbReference type="InterPro" id="IPR035987">
    <property type="entry name" value="Ribosomal_uS8_sf"/>
</dbReference>
<gene>
    <name evidence="7" type="primary">rps8</name>
    <name evidence="8" type="ORF">MA03_00325</name>
</gene>
<evidence type="ECO:0000313" key="9">
    <source>
        <dbReference type="Proteomes" id="UP000067434"/>
    </source>
</evidence>
<evidence type="ECO:0000256" key="1">
    <source>
        <dbReference type="ARBA" id="ARBA00002569"/>
    </source>
</evidence>
<dbReference type="Proteomes" id="UP000067434">
    <property type="component" value="Chromosome"/>
</dbReference>
<dbReference type="GeneID" id="25400630"/>
<dbReference type="SUPFAM" id="SSF56047">
    <property type="entry name" value="Ribosomal protein S8"/>
    <property type="match status" value="1"/>
</dbReference>
<dbReference type="PANTHER" id="PTHR11758">
    <property type="entry name" value="40S RIBOSOMAL PROTEIN S15A"/>
    <property type="match status" value="1"/>
</dbReference>
<dbReference type="GO" id="GO:1990904">
    <property type="term" value="C:ribonucleoprotein complex"/>
    <property type="evidence" value="ECO:0007669"/>
    <property type="project" value="UniProtKB-KW"/>
</dbReference>
<dbReference type="RefSeq" id="WP_191118598.1">
    <property type="nucleotide sequence ID" value="NZ_CP009961.1"/>
</dbReference>
<keyword evidence="3 7" id="KW-0699">rRNA-binding</keyword>
<dbReference type="KEGG" id="thf:MA03_00325"/>
<evidence type="ECO:0000256" key="5">
    <source>
        <dbReference type="ARBA" id="ARBA00022980"/>
    </source>
</evidence>
<protein>
    <recommendedName>
        <fullName evidence="7">Small ribosomal subunit protein uS8</fullName>
    </recommendedName>
</protein>
<dbReference type="PATRIC" id="fig|1550241.5.peg.64"/>
<comment type="function">
    <text evidence="1 7">One of the primary rRNA binding proteins, it binds directly to 16S rRNA central domain where it helps coordinate assembly of the platform of the 30S subunit.</text>
</comment>
<dbReference type="HOGENOM" id="CLU_098428_1_1_2"/>
<dbReference type="HAMAP" id="MF_01302_A">
    <property type="entry name" value="Ribosomal_uS8_A"/>
    <property type="match status" value="1"/>
</dbReference>
<dbReference type="GO" id="GO:0006412">
    <property type="term" value="P:translation"/>
    <property type="evidence" value="ECO:0007669"/>
    <property type="project" value="UniProtKB-UniRule"/>
</dbReference>
<dbReference type="Pfam" id="PF00410">
    <property type="entry name" value="Ribosomal_S8"/>
    <property type="match status" value="1"/>
</dbReference>
<comment type="similarity">
    <text evidence="2 7">Belongs to the universal ribosomal protein uS8 family.</text>
</comment>
<keyword evidence="6 7" id="KW-0687">Ribonucleoprotein</keyword>
<proteinExistence type="inferred from homology"/>
<keyword evidence="5 7" id="KW-0689">Ribosomal protein</keyword>
<dbReference type="Gene3D" id="3.30.1370.30">
    <property type="match status" value="1"/>
</dbReference>
<evidence type="ECO:0000313" key="8">
    <source>
        <dbReference type="EMBL" id="AKG38046.1"/>
    </source>
</evidence>
<dbReference type="FunFam" id="3.30.1370.30:FF:000001">
    <property type="entry name" value="40S ribosomal protein S15a"/>
    <property type="match status" value="1"/>
</dbReference>
<keyword evidence="9" id="KW-1185">Reference proteome</keyword>
<accession>A0A0F7CKQ0</accession>
<dbReference type="Gene3D" id="3.30.1490.10">
    <property type="match status" value="1"/>
</dbReference>
<evidence type="ECO:0000256" key="6">
    <source>
        <dbReference type="ARBA" id="ARBA00023274"/>
    </source>
</evidence>
<dbReference type="NCBIfam" id="NF003115">
    <property type="entry name" value="PRK04034.1"/>
    <property type="match status" value="1"/>
</dbReference>
<name>A0A0F7CKQ0_9CREN</name>
<dbReference type="OrthoDB" id="5670at2157"/>
<evidence type="ECO:0000256" key="3">
    <source>
        <dbReference type="ARBA" id="ARBA00022730"/>
    </source>
</evidence>
<keyword evidence="4 7" id="KW-0694">RNA-binding</keyword>
<dbReference type="EMBL" id="CP009961">
    <property type="protein sequence ID" value="AKG38046.1"/>
    <property type="molecule type" value="Genomic_DNA"/>
</dbReference>